<dbReference type="InterPro" id="IPR035936">
    <property type="entry name" value="BB2672"/>
</dbReference>
<dbReference type="InterPro" id="IPR009569">
    <property type="entry name" value="AA_synth_put"/>
</dbReference>
<dbReference type="EMBL" id="BPQQ01000034">
    <property type="protein sequence ID" value="GJE01150.1"/>
    <property type="molecule type" value="Genomic_DNA"/>
</dbReference>
<reference evidence="1" key="1">
    <citation type="journal article" date="2021" name="Front. Microbiol.">
        <title>Comprehensive Comparative Genomics and Phenotyping of Methylobacterium Species.</title>
        <authorList>
            <person name="Alessa O."/>
            <person name="Ogura Y."/>
            <person name="Fujitani Y."/>
            <person name="Takami H."/>
            <person name="Hayashi T."/>
            <person name="Sahin N."/>
            <person name="Tani A."/>
        </authorList>
    </citation>
    <scope>NUCLEOTIDE SEQUENCE</scope>
    <source>
        <strain evidence="1">DSM 17168</strain>
    </source>
</reference>
<organism evidence="1 2">
    <name type="scientific">Methylobacterium isbiliense</name>
    <dbReference type="NCBI Taxonomy" id="315478"/>
    <lineage>
        <taxon>Bacteria</taxon>
        <taxon>Pseudomonadati</taxon>
        <taxon>Pseudomonadota</taxon>
        <taxon>Alphaproteobacteria</taxon>
        <taxon>Hyphomicrobiales</taxon>
        <taxon>Methylobacteriaceae</taxon>
        <taxon>Methylobacterium</taxon>
    </lineage>
</organism>
<gene>
    <name evidence="1" type="ORF">GMJLKIPL_3079</name>
</gene>
<name>A0ABQ4SF69_9HYPH</name>
<dbReference type="RefSeq" id="WP_238235953.1">
    <property type="nucleotide sequence ID" value="NZ_BPQQ01000034.1"/>
</dbReference>
<sequence length="192" mass="20285">MIEVRKIVVTVEEVRHDGGPPLSQPLLKGAVACVVRNPFAGRHEPDIVPMMEALKPLGLDCATRLIQALGNEPGRIEAYGKGSLVGAAGELEHGALWHVPGGYAMRELLGRALAIVPSMTKVGPMGASLDVPIHHKDAAYVRSHFDGITVAVADAPRADEILFSIAMTTGGRPHARVGGLAQDGIAQWDGLR</sequence>
<keyword evidence="2" id="KW-1185">Reference proteome</keyword>
<evidence type="ECO:0008006" key="3">
    <source>
        <dbReference type="Google" id="ProtNLM"/>
    </source>
</evidence>
<evidence type="ECO:0000313" key="2">
    <source>
        <dbReference type="Proteomes" id="UP001055153"/>
    </source>
</evidence>
<protein>
    <recommendedName>
        <fullName evidence="3">Amino acid synthesis family protein</fullName>
    </recommendedName>
</protein>
<dbReference type="SUPFAM" id="SSF160519">
    <property type="entry name" value="BB2672-like"/>
    <property type="match status" value="1"/>
</dbReference>
<proteinExistence type="predicted"/>
<dbReference type="Proteomes" id="UP001055153">
    <property type="component" value="Unassembled WGS sequence"/>
</dbReference>
<dbReference type="Gene3D" id="3.30.1330.110">
    <property type="entry name" value="BB2672"/>
    <property type="match status" value="1"/>
</dbReference>
<dbReference type="Pfam" id="PF06684">
    <property type="entry name" value="AA_synth"/>
    <property type="match status" value="1"/>
</dbReference>
<comment type="caution">
    <text evidence="1">The sequence shown here is derived from an EMBL/GenBank/DDBJ whole genome shotgun (WGS) entry which is preliminary data.</text>
</comment>
<accession>A0ABQ4SF69</accession>
<reference evidence="1" key="2">
    <citation type="submission" date="2021-08" db="EMBL/GenBank/DDBJ databases">
        <authorList>
            <person name="Tani A."/>
            <person name="Ola A."/>
            <person name="Ogura Y."/>
            <person name="Katsura K."/>
            <person name="Hayashi T."/>
        </authorList>
    </citation>
    <scope>NUCLEOTIDE SEQUENCE</scope>
    <source>
        <strain evidence="1">DSM 17168</strain>
    </source>
</reference>
<evidence type="ECO:0000313" key="1">
    <source>
        <dbReference type="EMBL" id="GJE01150.1"/>
    </source>
</evidence>